<feature type="compositionally biased region" description="Low complexity" evidence="1">
    <location>
        <begin position="122"/>
        <end position="154"/>
    </location>
</feature>
<comment type="caution">
    <text evidence="2">The sequence shown here is derived from an EMBL/GenBank/DDBJ whole genome shotgun (WGS) entry which is preliminary data.</text>
</comment>
<sequence>MTRQHLTPQQRIELVQQQLAGSVPSDPLELVRLLADIAAQLEEAMNEAMALAALDGAAGRTIAAAASLAPNSVPPRLARTELLSNFAEDGRVSSEGVAAARFVARRSAADGPAPAAPLTFIPRTSTPRTNTPRTSTARTSTAGADTARTRAPGTAKKRRQS</sequence>
<evidence type="ECO:0000313" key="3">
    <source>
        <dbReference type="Proteomes" id="UP000562984"/>
    </source>
</evidence>
<feature type="region of interest" description="Disordered" evidence="1">
    <location>
        <begin position="105"/>
        <end position="161"/>
    </location>
</feature>
<evidence type="ECO:0000313" key="2">
    <source>
        <dbReference type="EMBL" id="NNG34355.1"/>
    </source>
</evidence>
<accession>A0A849A1A1</accession>
<proteinExistence type="predicted"/>
<reference evidence="2 3" key="1">
    <citation type="submission" date="2020-05" db="EMBL/GenBank/DDBJ databases">
        <title>Nakamurella sp. DB0629 isolated from air conditioner.</title>
        <authorList>
            <person name="Kim D.H."/>
            <person name="Kim D.-U."/>
        </authorList>
    </citation>
    <scope>NUCLEOTIDE SEQUENCE [LARGE SCALE GENOMIC DNA]</scope>
    <source>
        <strain evidence="2 3">DB0629</strain>
    </source>
</reference>
<protein>
    <submittedName>
        <fullName evidence="2">Uncharacterized protein</fullName>
    </submittedName>
</protein>
<evidence type="ECO:0000256" key="1">
    <source>
        <dbReference type="SAM" id="MobiDB-lite"/>
    </source>
</evidence>
<keyword evidence="3" id="KW-1185">Reference proteome</keyword>
<organism evidence="2 3">
    <name type="scientific">Nakamurella aerolata</name>
    <dbReference type="NCBI Taxonomy" id="1656892"/>
    <lineage>
        <taxon>Bacteria</taxon>
        <taxon>Bacillati</taxon>
        <taxon>Actinomycetota</taxon>
        <taxon>Actinomycetes</taxon>
        <taxon>Nakamurellales</taxon>
        <taxon>Nakamurellaceae</taxon>
        <taxon>Nakamurella</taxon>
    </lineage>
</organism>
<dbReference type="EMBL" id="JABEND010000001">
    <property type="protein sequence ID" value="NNG34355.1"/>
    <property type="molecule type" value="Genomic_DNA"/>
</dbReference>
<dbReference type="AlphaFoldDB" id="A0A849A1A1"/>
<gene>
    <name evidence="2" type="ORF">HKD39_01190</name>
</gene>
<name>A0A849A1A1_9ACTN</name>
<dbReference type="Proteomes" id="UP000562984">
    <property type="component" value="Unassembled WGS sequence"/>
</dbReference>